<keyword evidence="1 3" id="KW-0808">Transferase</keyword>
<comment type="caution">
    <text evidence="3">The sequence shown here is derived from an EMBL/GenBank/DDBJ whole genome shotgun (WGS) entry which is preliminary data.</text>
</comment>
<organism evidence="3 4">
    <name type="scientific">Candidatus Niyogibacteria bacterium RIFCSPLOWO2_01_FULL_45_48</name>
    <dbReference type="NCBI Taxonomy" id="1801724"/>
    <lineage>
        <taxon>Bacteria</taxon>
        <taxon>Candidatus Niyogiibacteriota</taxon>
    </lineage>
</organism>
<dbReference type="AlphaFoldDB" id="A0A1G2EZB7"/>
<evidence type="ECO:0000256" key="2">
    <source>
        <dbReference type="ARBA" id="ARBA00022737"/>
    </source>
</evidence>
<proteinExistence type="predicted"/>
<dbReference type="InterPro" id="IPR011004">
    <property type="entry name" value="Trimer_LpxA-like_sf"/>
</dbReference>
<sequence>MNQRFKKWKIPKIKHHELTKWHWKVLHPENLKLGKYTDISSFVVIFAHNGVTVGDNVEIGPHCSIMSADTISGKNGPVVLKKGACIGANSVVMPGVTVGENTIVGAHSLVTKDLPSNVIAFGVPARVVKKRPQK</sequence>
<name>A0A1G2EZB7_9BACT</name>
<dbReference type="PROSITE" id="PS00101">
    <property type="entry name" value="HEXAPEP_TRANSFERASES"/>
    <property type="match status" value="1"/>
</dbReference>
<dbReference type="InterPro" id="IPR001451">
    <property type="entry name" value="Hexapep"/>
</dbReference>
<dbReference type="EMBL" id="MHMQ01000007">
    <property type="protein sequence ID" value="OGZ31093.1"/>
    <property type="molecule type" value="Genomic_DNA"/>
</dbReference>
<dbReference type="InterPro" id="IPR050179">
    <property type="entry name" value="Trans_hexapeptide_repeat"/>
</dbReference>
<gene>
    <name evidence="3" type="ORF">A2931_02885</name>
</gene>
<dbReference type="Gene3D" id="2.160.10.10">
    <property type="entry name" value="Hexapeptide repeat proteins"/>
    <property type="match status" value="1"/>
</dbReference>
<dbReference type="Pfam" id="PF00132">
    <property type="entry name" value="Hexapep"/>
    <property type="match status" value="1"/>
</dbReference>
<dbReference type="GO" id="GO:0016740">
    <property type="term" value="F:transferase activity"/>
    <property type="evidence" value="ECO:0007669"/>
    <property type="project" value="UniProtKB-KW"/>
</dbReference>
<evidence type="ECO:0000313" key="4">
    <source>
        <dbReference type="Proteomes" id="UP000177486"/>
    </source>
</evidence>
<dbReference type="PANTHER" id="PTHR43300">
    <property type="entry name" value="ACETYLTRANSFERASE"/>
    <property type="match status" value="1"/>
</dbReference>
<dbReference type="Proteomes" id="UP000177486">
    <property type="component" value="Unassembled WGS sequence"/>
</dbReference>
<evidence type="ECO:0000256" key="1">
    <source>
        <dbReference type="ARBA" id="ARBA00022679"/>
    </source>
</evidence>
<evidence type="ECO:0000313" key="3">
    <source>
        <dbReference type="EMBL" id="OGZ31093.1"/>
    </source>
</evidence>
<dbReference type="SUPFAM" id="SSF51161">
    <property type="entry name" value="Trimeric LpxA-like enzymes"/>
    <property type="match status" value="1"/>
</dbReference>
<dbReference type="InterPro" id="IPR018357">
    <property type="entry name" value="Hexapep_transf_CS"/>
</dbReference>
<keyword evidence="2" id="KW-0677">Repeat</keyword>
<dbReference type="CDD" id="cd04647">
    <property type="entry name" value="LbH_MAT_like"/>
    <property type="match status" value="1"/>
</dbReference>
<accession>A0A1G2EZB7</accession>
<protein>
    <submittedName>
        <fullName evidence="3">Acetyltransferase</fullName>
    </submittedName>
</protein>
<reference evidence="3 4" key="1">
    <citation type="journal article" date="2016" name="Nat. Commun.">
        <title>Thousands of microbial genomes shed light on interconnected biogeochemical processes in an aquifer system.</title>
        <authorList>
            <person name="Anantharaman K."/>
            <person name="Brown C.T."/>
            <person name="Hug L.A."/>
            <person name="Sharon I."/>
            <person name="Castelle C.J."/>
            <person name="Probst A.J."/>
            <person name="Thomas B.C."/>
            <person name="Singh A."/>
            <person name="Wilkins M.J."/>
            <person name="Karaoz U."/>
            <person name="Brodie E.L."/>
            <person name="Williams K.H."/>
            <person name="Hubbard S.S."/>
            <person name="Banfield J.F."/>
        </authorList>
    </citation>
    <scope>NUCLEOTIDE SEQUENCE [LARGE SCALE GENOMIC DNA]</scope>
</reference>